<evidence type="ECO:0000313" key="4">
    <source>
        <dbReference type="Proteomes" id="UP000001353"/>
    </source>
</evidence>
<keyword evidence="2" id="KW-1133">Transmembrane helix</keyword>
<feature type="transmembrane region" description="Helical" evidence="2">
    <location>
        <begin position="12"/>
        <end position="34"/>
    </location>
</feature>
<dbReference type="AlphaFoldDB" id="F7ZJA2"/>
<dbReference type="HOGENOM" id="CLU_1795020_0_0_5"/>
<dbReference type="eggNOG" id="ENOG5031A9A">
    <property type="taxonomic scope" value="Bacteria"/>
</dbReference>
<feature type="transmembrane region" description="Helical" evidence="2">
    <location>
        <begin position="40"/>
        <end position="64"/>
    </location>
</feature>
<dbReference type="EMBL" id="CP002623">
    <property type="protein sequence ID" value="AEI92534.1"/>
    <property type="molecule type" value="Genomic_DNA"/>
</dbReference>
<reference evidence="3 4" key="1">
    <citation type="journal article" date="2011" name="BMC Genomics">
        <title>Comparative genome analysis and genome-guided physiological analysis of Roseobacter litoralis.</title>
        <authorList>
            <person name="Kalhoefer D."/>
            <person name="Thole S."/>
            <person name="Voget S."/>
            <person name="Lehmann R."/>
            <person name="Liesegang H."/>
            <person name="Wollher A."/>
            <person name="Daniel R."/>
            <person name="Simon M."/>
            <person name="Brinkhoff T."/>
        </authorList>
    </citation>
    <scope>NUCLEOTIDE SEQUENCE [LARGE SCALE GENOMIC DNA]</scope>
    <source>
        <strain evidence="4">ATCC 49566 / DSM 6996 / JCM 21268 / NBRC 15278 / OCh 149</strain>
    </source>
</reference>
<accession>F7ZJA2</accession>
<evidence type="ECO:0000256" key="1">
    <source>
        <dbReference type="SAM" id="MobiDB-lite"/>
    </source>
</evidence>
<keyword evidence="4" id="KW-1185">Reference proteome</keyword>
<name>F7ZJA2_ROSLO</name>
<proteinExistence type="predicted"/>
<feature type="region of interest" description="Disordered" evidence="1">
    <location>
        <begin position="115"/>
        <end position="148"/>
    </location>
</feature>
<dbReference type="OrthoDB" id="9978819at2"/>
<gene>
    <name evidence="3" type="ordered locus">RLO149_c005060</name>
</gene>
<evidence type="ECO:0000313" key="3">
    <source>
        <dbReference type="EMBL" id="AEI92534.1"/>
    </source>
</evidence>
<dbReference type="KEGG" id="rli:RLO149_c005060"/>
<organism evidence="3 4">
    <name type="scientific">Roseobacter litoralis (strain ATCC 49566 / DSM 6996 / JCM 21268 / NBRC 15278 / OCh 149)</name>
    <dbReference type="NCBI Taxonomy" id="391595"/>
    <lineage>
        <taxon>Bacteria</taxon>
        <taxon>Pseudomonadati</taxon>
        <taxon>Pseudomonadota</taxon>
        <taxon>Alphaproteobacteria</taxon>
        <taxon>Rhodobacterales</taxon>
        <taxon>Roseobacteraceae</taxon>
        <taxon>Roseobacter</taxon>
    </lineage>
</organism>
<keyword evidence="2" id="KW-0472">Membrane</keyword>
<protein>
    <submittedName>
        <fullName evidence="3">Uncharacterized protein</fullName>
    </submittedName>
</protein>
<sequence>MDYETSRTSDAPVMNALQVIFLDIALTVGLLAALKVSGTGWLMAFVCAWVGGCLLTIAAVFVIYKVALMSEQKVEAAADTRSAVMPAKVADAIQVWETDRLMELDLTAQAGSAQATHAGHHRTGAAPTTGAEASDVPDHAHGKRANGT</sequence>
<evidence type="ECO:0000256" key="2">
    <source>
        <dbReference type="SAM" id="Phobius"/>
    </source>
</evidence>
<dbReference type="Proteomes" id="UP000001353">
    <property type="component" value="Chromosome"/>
</dbReference>
<keyword evidence="2" id="KW-0812">Transmembrane</keyword>
<dbReference type="RefSeq" id="WP_013960475.1">
    <property type="nucleotide sequence ID" value="NC_015730.1"/>
</dbReference>